<dbReference type="GO" id="GO:0006508">
    <property type="term" value="P:proteolysis"/>
    <property type="evidence" value="ECO:0007669"/>
    <property type="project" value="InterPro"/>
</dbReference>
<dbReference type="InterPro" id="IPR008757">
    <property type="entry name" value="Peptidase_M6-like_domain"/>
</dbReference>
<dbReference type="GO" id="GO:0008233">
    <property type="term" value="F:peptidase activity"/>
    <property type="evidence" value="ECO:0007669"/>
    <property type="project" value="InterPro"/>
</dbReference>
<organism evidence="2 3">
    <name type="scientific">Calditerricola satsumensis</name>
    <dbReference type="NCBI Taxonomy" id="373054"/>
    <lineage>
        <taxon>Bacteria</taxon>
        <taxon>Bacillati</taxon>
        <taxon>Bacillota</taxon>
        <taxon>Bacilli</taxon>
        <taxon>Bacillales</taxon>
        <taxon>Bacillaceae</taxon>
        <taxon>Calditerricola</taxon>
    </lineage>
</organism>
<keyword evidence="3" id="KW-1185">Reference proteome</keyword>
<dbReference type="Proteomes" id="UP000637720">
    <property type="component" value="Unassembled WGS sequence"/>
</dbReference>
<dbReference type="EMBL" id="BMOF01000018">
    <property type="protein sequence ID" value="GGJ99135.1"/>
    <property type="molecule type" value="Genomic_DNA"/>
</dbReference>
<comment type="caution">
    <text evidence="2">The sequence shown here is derived from an EMBL/GenBank/DDBJ whole genome shotgun (WGS) entry which is preliminary data.</text>
</comment>
<reference evidence="2" key="1">
    <citation type="journal article" date="2014" name="Int. J. Syst. Evol. Microbiol.">
        <title>Complete genome sequence of Corynebacterium casei LMG S-19264T (=DSM 44701T), isolated from a smear-ripened cheese.</title>
        <authorList>
            <consortium name="US DOE Joint Genome Institute (JGI-PGF)"/>
            <person name="Walter F."/>
            <person name="Albersmeier A."/>
            <person name="Kalinowski J."/>
            <person name="Ruckert C."/>
        </authorList>
    </citation>
    <scope>NUCLEOTIDE SEQUENCE</scope>
    <source>
        <strain evidence="2">JCM 14719</strain>
    </source>
</reference>
<sequence length="552" mass="60919">MRRWVSGVLVVMLIGVAAWSGSGTAGKSVGPSAPHFVTPPDEVKAAAQARGIDLGQRAHGRPHQVNPQQSVGTKPLSAEQKVLALYLRFPEDDGPPSRVTYQHVPRQLLADLLFGNAYNPYTHPDFARYREWNGIPAPTDRTLANYYREISRGRVTVTGEVVEVQMPRGYSAYRIGQRFGAVQNDYGDYTMAMLLEDAIRAADPYVDFSRYAVNGEVPNVFLIHEGTGAEWNLDPRLIWSHKWEYADAWYYYEWAKTGTAPEYDPHRGIWVDGVKVNAYAIEPEVGGDLTGYLGAVTGPYPPQVGIYAHEFAHVLGLPDLYDYDYDSEGVGGYSLMAGGSWARFPDAAPYSGNSPVHPDAWSKAFWGLADVHVVTEGQQTFSLKPAAAGGGVVKLVVPGSGGTEYFLVENRQPVGFDKGLLRYGDVRGLAIYHVDENVLARNFWRPNEAQNWFQNRMQQVEADPQTGETHYAVSLLQADNRWDLEKNVNRGDAGDLYRTGQALTPTSTPNSGSYYVLQKGNGAVPNFTGAFVRDIVEHPDGTITFTAGFLSR</sequence>
<feature type="domain" description="Peptidase M6-like" evidence="1">
    <location>
        <begin position="132"/>
        <end position="343"/>
    </location>
</feature>
<proteinExistence type="predicted"/>
<evidence type="ECO:0000313" key="2">
    <source>
        <dbReference type="EMBL" id="GGJ99135.1"/>
    </source>
</evidence>
<reference evidence="2" key="2">
    <citation type="submission" date="2020-09" db="EMBL/GenBank/DDBJ databases">
        <authorList>
            <person name="Sun Q."/>
            <person name="Ohkuma M."/>
        </authorList>
    </citation>
    <scope>NUCLEOTIDE SEQUENCE</scope>
    <source>
        <strain evidence="2">JCM 14719</strain>
    </source>
</reference>
<dbReference type="Pfam" id="PF05547">
    <property type="entry name" value="Peptidase_M6"/>
    <property type="match status" value="1"/>
</dbReference>
<dbReference type="SUPFAM" id="SSF55486">
    <property type="entry name" value="Metalloproteases ('zincins'), catalytic domain"/>
    <property type="match status" value="1"/>
</dbReference>
<evidence type="ECO:0000313" key="3">
    <source>
        <dbReference type="Proteomes" id="UP000637720"/>
    </source>
</evidence>
<dbReference type="NCBIfam" id="TIGR03296">
    <property type="entry name" value="M6dom_TIGR03296"/>
    <property type="match status" value="1"/>
</dbReference>
<gene>
    <name evidence="2" type="ORF">GCM10007043_11510</name>
</gene>
<evidence type="ECO:0000259" key="1">
    <source>
        <dbReference type="Pfam" id="PF05547"/>
    </source>
</evidence>
<dbReference type="PANTHER" id="PTHR41775">
    <property type="entry name" value="SECRETED PROTEIN-RELATED"/>
    <property type="match status" value="1"/>
</dbReference>
<dbReference type="AlphaFoldDB" id="A0A8J3B7L2"/>
<name>A0A8J3B7L2_9BACI</name>
<protein>
    <recommendedName>
        <fullName evidence="1">Peptidase M6-like domain-containing protein</fullName>
    </recommendedName>
</protein>
<dbReference type="PANTHER" id="PTHR41775:SF1">
    <property type="entry name" value="PEPTIDASE M6-LIKE DOMAIN-CONTAINING PROTEIN"/>
    <property type="match status" value="1"/>
</dbReference>
<dbReference type="RefSeq" id="WP_188817092.1">
    <property type="nucleotide sequence ID" value="NZ_BMOF01000018.1"/>
</dbReference>
<accession>A0A8J3B7L2</accession>